<gene>
    <name evidence="3" type="ORF">DBRI00130_LOCUS15238</name>
</gene>
<dbReference type="GO" id="GO:0030041">
    <property type="term" value="P:actin filament polymerization"/>
    <property type="evidence" value="ECO:0007669"/>
    <property type="project" value="TreeGrafter"/>
</dbReference>
<feature type="region of interest" description="Disordered" evidence="2">
    <location>
        <begin position="74"/>
        <end position="122"/>
    </location>
</feature>
<dbReference type="Pfam" id="PF10152">
    <property type="entry name" value="CCDC53"/>
    <property type="match status" value="2"/>
</dbReference>
<feature type="compositionally biased region" description="Basic and acidic residues" evidence="2">
    <location>
        <begin position="14"/>
        <end position="37"/>
    </location>
</feature>
<feature type="compositionally biased region" description="Basic and acidic residues" evidence="2">
    <location>
        <begin position="79"/>
        <end position="102"/>
    </location>
</feature>
<dbReference type="GO" id="GO:0071203">
    <property type="term" value="C:WASH complex"/>
    <property type="evidence" value="ECO:0007669"/>
    <property type="project" value="InterPro"/>
</dbReference>
<dbReference type="PANTHER" id="PTHR13015">
    <property type="entry name" value="PROTEIN AD-016-RELATED"/>
    <property type="match status" value="1"/>
</dbReference>
<name>A0A7S4RCB9_9STRA</name>
<evidence type="ECO:0000313" key="3">
    <source>
        <dbReference type="EMBL" id="CAE4607818.1"/>
    </source>
</evidence>
<sequence length="150" mass="17016">MGLPMGAVQNALQRDGKDPSIMDLDPEKSLKSQLKKDDDDDEEEEDTGPPLKEDPEYEKYFKMLKMGLPMGAVQNALQRDGKDPGIMDLDPEKSLKSQLKKDDDDEEEEEEDTGPPLKEDPEYTKYFKMLKMGLPMGAVQNALQQCKMPY</sequence>
<accession>A0A7S4RCB9</accession>
<evidence type="ECO:0000256" key="1">
    <source>
        <dbReference type="ARBA" id="ARBA00006290"/>
    </source>
</evidence>
<feature type="compositionally biased region" description="Acidic residues" evidence="2">
    <location>
        <begin position="38"/>
        <end position="47"/>
    </location>
</feature>
<dbReference type="GO" id="GO:0006887">
    <property type="term" value="P:exocytosis"/>
    <property type="evidence" value="ECO:0007669"/>
    <property type="project" value="TreeGrafter"/>
</dbReference>
<dbReference type="EMBL" id="HBNS01019142">
    <property type="protein sequence ID" value="CAE4607818.1"/>
    <property type="molecule type" value="Transcribed_RNA"/>
</dbReference>
<organism evidence="3">
    <name type="scientific">Ditylum brightwellii</name>
    <dbReference type="NCBI Taxonomy" id="49249"/>
    <lineage>
        <taxon>Eukaryota</taxon>
        <taxon>Sar</taxon>
        <taxon>Stramenopiles</taxon>
        <taxon>Ochrophyta</taxon>
        <taxon>Bacillariophyta</taxon>
        <taxon>Mediophyceae</taxon>
        <taxon>Lithodesmiophycidae</taxon>
        <taxon>Lithodesmiales</taxon>
        <taxon>Lithodesmiaceae</taxon>
        <taxon>Ditylum</taxon>
    </lineage>
</organism>
<proteinExistence type="inferred from homology"/>
<reference evidence="3" key="1">
    <citation type="submission" date="2021-01" db="EMBL/GenBank/DDBJ databases">
        <authorList>
            <person name="Corre E."/>
            <person name="Pelletier E."/>
            <person name="Niang G."/>
            <person name="Scheremetjew M."/>
            <person name="Finn R."/>
            <person name="Kale V."/>
            <person name="Holt S."/>
            <person name="Cochrane G."/>
            <person name="Meng A."/>
            <person name="Brown T."/>
            <person name="Cohen L."/>
        </authorList>
    </citation>
    <scope>NUCLEOTIDE SEQUENCE</scope>
    <source>
        <strain evidence="3">GSO104</strain>
    </source>
</reference>
<comment type="similarity">
    <text evidence="1">Belongs to the CCDC53 family.</text>
</comment>
<evidence type="ECO:0000256" key="2">
    <source>
        <dbReference type="SAM" id="MobiDB-lite"/>
    </source>
</evidence>
<protein>
    <submittedName>
        <fullName evidence="3">Uncharacterized protein</fullName>
    </submittedName>
</protein>
<dbReference type="InterPro" id="IPR019309">
    <property type="entry name" value="WASHC3"/>
</dbReference>
<dbReference type="AlphaFoldDB" id="A0A7S4RCB9"/>
<feature type="compositionally biased region" description="Acidic residues" evidence="2">
    <location>
        <begin position="103"/>
        <end position="113"/>
    </location>
</feature>
<dbReference type="PANTHER" id="PTHR13015:SF0">
    <property type="entry name" value="WASH COMPLEX SUBUNIT 3"/>
    <property type="match status" value="1"/>
</dbReference>
<feature type="region of interest" description="Disordered" evidence="2">
    <location>
        <begin position="1"/>
        <end position="57"/>
    </location>
</feature>